<proteinExistence type="predicted"/>
<accession>A0A2S7EM70</accession>
<dbReference type="SUPFAM" id="SSF46689">
    <property type="entry name" value="Homeodomain-like"/>
    <property type="match status" value="1"/>
</dbReference>
<feature type="DNA-binding region" description="H-T-H motif" evidence="4">
    <location>
        <begin position="11"/>
        <end position="30"/>
    </location>
</feature>
<dbReference type="PANTHER" id="PTHR47506">
    <property type="entry name" value="TRANSCRIPTIONAL REGULATORY PROTEIN"/>
    <property type="match status" value="1"/>
</dbReference>
<evidence type="ECO:0000256" key="3">
    <source>
        <dbReference type="ARBA" id="ARBA00023163"/>
    </source>
</evidence>
<protein>
    <submittedName>
        <fullName evidence="6">TetR family transcriptional regulator</fullName>
    </submittedName>
</protein>
<keyword evidence="7" id="KW-1185">Reference proteome</keyword>
<feature type="domain" description="HTH tetR-type" evidence="5">
    <location>
        <begin position="1"/>
        <end position="48"/>
    </location>
</feature>
<dbReference type="PANTHER" id="PTHR47506:SF1">
    <property type="entry name" value="HTH-TYPE TRANSCRIPTIONAL REGULATOR YJDC"/>
    <property type="match status" value="1"/>
</dbReference>
<keyword evidence="3" id="KW-0804">Transcription</keyword>
<evidence type="ECO:0000313" key="6">
    <source>
        <dbReference type="EMBL" id="PPU91448.1"/>
    </source>
</evidence>
<dbReference type="InterPro" id="IPR001647">
    <property type="entry name" value="HTH_TetR"/>
</dbReference>
<gene>
    <name evidence="6" type="ORF">XpopCFBP1817_13840</name>
</gene>
<evidence type="ECO:0000256" key="1">
    <source>
        <dbReference type="ARBA" id="ARBA00023015"/>
    </source>
</evidence>
<dbReference type="Gene3D" id="1.10.357.10">
    <property type="entry name" value="Tetracycline Repressor, domain 2"/>
    <property type="match status" value="1"/>
</dbReference>
<dbReference type="InterPro" id="IPR009057">
    <property type="entry name" value="Homeodomain-like_sf"/>
</dbReference>
<dbReference type="Proteomes" id="UP000239939">
    <property type="component" value="Unassembled WGS sequence"/>
</dbReference>
<reference evidence="7" key="1">
    <citation type="submission" date="2016-08" db="EMBL/GenBank/DDBJ databases">
        <authorList>
            <person name="Merda D."/>
            <person name="Briand M."/>
            <person name="Taghouti G."/>
            <person name="Carrere S."/>
            <person name="Gouzy J."/>
            <person name="Portier P."/>
            <person name="Jacques M.-A."/>
            <person name="Fischer-Le Saux M."/>
        </authorList>
    </citation>
    <scope>NUCLEOTIDE SEQUENCE [LARGE SCALE GENOMIC DNA]</scope>
    <source>
        <strain evidence="7">CFBP1817</strain>
    </source>
</reference>
<sequence>MFLRHGDRKVSISDIAQATQMSRPSLYAAFANKQAIFAAQVARQRAFCRAETARRVGATQDVQTQLRQVFDIWVLDPVAAVIGSENGMDLVANCGVYAPDALDDLYPQMDTTLVQLLSPHVRSDSAMSAADLAYILRLATTSLKASSDNEVVLRRLVAGLITMALATVQAGSVVAPGKQKTARR</sequence>
<dbReference type="PROSITE" id="PS50977">
    <property type="entry name" value="HTH_TETR_2"/>
    <property type="match status" value="1"/>
</dbReference>
<dbReference type="GO" id="GO:0003677">
    <property type="term" value="F:DNA binding"/>
    <property type="evidence" value="ECO:0007669"/>
    <property type="project" value="UniProtKB-UniRule"/>
</dbReference>
<evidence type="ECO:0000256" key="2">
    <source>
        <dbReference type="ARBA" id="ARBA00023125"/>
    </source>
</evidence>
<organism evidence="6 7">
    <name type="scientific">Xanthomonas populi</name>
    <dbReference type="NCBI Taxonomy" id="53414"/>
    <lineage>
        <taxon>Bacteria</taxon>
        <taxon>Pseudomonadati</taxon>
        <taxon>Pseudomonadota</taxon>
        <taxon>Gammaproteobacteria</taxon>
        <taxon>Lysobacterales</taxon>
        <taxon>Lysobacteraceae</taxon>
        <taxon>Xanthomonas</taxon>
    </lineage>
</organism>
<dbReference type="AlphaFoldDB" id="A0A2S7EM70"/>
<keyword evidence="2 4" id="KW-0238">DNA-binding</keyword>
<dbReference type="EMBL" id="MDEJ01000088">
    <property type="protein sequence ID" value="PPU91448.1"/>
    <property type="molecule type" value="Genomic_DNA"/>
</dbReference>
<name>A0A2S7EM70_9XANT</name>
<keyword evidence="1" id="KW-0805">Transcription regulation</keyword>
<comment type="caution">
    <text evidence="6">The sequence shown here is derived from an EMBL/GenBank/DDBJ whole genome shotgun (WGS) entry which is preliminary data.</text>
</comment>
<evidence type="ECO:0000259" key="5">
    <source>
        <dbReference type="PROSITE" id="PS50977"/>
    </source>
</evidence>
<evidence type="ECO:0000256" key="4">
    <source>
        <dbReference type="PROSITE-ProRule" id="PRU00335"/>
    </source>
</evidence>
<dbReference type="Pfam" id="PF00440">
    <property type="entry name" value="TetR_N"/>
    <property type="match status" value="1"/>
</dbReference>
<evidence type="ECO:0000313" key="7">
    <source>
        <dbReference type="Proteomes" id="UP000239939"/>
    </source>
</evidence>
<dbReference type="OrthoDB" id="2356263at2"/>